<protein>
    <submittedName>
        <fullName evidence="2">M1 family metallopeptidase</fullName>
    </submittedName>
</protein>
<accession>A0A5C6ZI51</accession>
<dbReference type="AlphaFoldDB" id="A0A5C6ZI51"/>
<name>A0A5C6ZI51_9FLAO</name>
<organism evidence="2 3">
    <name type="scientific">Subsaximicrobium wynnwilliamsii</name>
    <dbReference type="NCBI Taxonomy" id="291179"/>
    <lineage>
        <taxon>Bacteria</taxon>
        <taxon>Pseudomonadati</taxon>
        <taxon>Bacteroidota</taxon>
        <taxon>Flavobacteriia</taxon>
        <taxon>Flavobacteriales</taxon>
        <taxon>Flavobacteriaceae</taxon>
        <taxon>Subsaximicrobium</taxon>
    </lineage>
</organism>
<dbReference type="EMBL" id="VORO01000009">
    <property type="protein sequence ID" value="TXD89129.1"/>
    <property type="molecule type" value="Genomic_DNA"/>
</dbReference>
<dbReference type="Gene3D" id="1.10.390.10">
    <property type="entry name" value="Neutral Protease Domain 2"/>
    <property type="match status" value="1"/>
</dbReference>
<sequence>MKLKFALIITVFICSSVVGAQNRIDLKADFDVSKKTIQIAQKIRYENTSNDTLNFIYLNDWNSAYATKKTPLAERFTEEFNDKFHFAKSDQRGYTVLTVLKDSLGNSLDYSSEREHPDVIKVALQTPLAPNGFYELFLNYTVVVPDATFTGYGVDDLNNYHLKYWYLTPAVYDGAWQTYSNKNLDDLYIPPSDINLEISFPLEYQLISELDTEDIQQTILRQTYKLSGKQRVNTSLILSKFSEYKFVQTDDFTIVSNMATKGISIEEKALATDKITQFITENLGTYPHKRLLITKNDYKKDPLYGLNQLPDFIRPFPDRFQYELKLLKTALNNYLENTLLINPRKDYWLRDGVQIYYLMKYVEGFYPDTKLIGTLADIWGIRSFHAADLEYNDQFNLFYMQMVRTNRDQPLTMSKDSLIKFNANIANKYKAGIGLRYLDDFVNSEVVEGTISDFLKNNKVEITSSKKFENQLKKNTPKDVNWFFTDYVATSKKLDYKIQDLKKTKDSVTLTIHNKRDNSMPVSLFALNNDSILSKTWIENIDHKKTITIARDSIDRLALNFDNSIPELNLRDNYKSLKGFPFNNKPFQFRVIQDIEDPYYNQVFLMPLVEFNNIYDGLTLGAKFYNKTLLRKRLNYKLSPQYATKSKSLTGGGSVSFTHNVENTSLYYINYGFGGKYNAFAEDAFVTVFTPSLSFGFRNKDDFRSNESSYLNFRYLSISRTIGENAIIEDLDEPDYSVLNIRFVKSDPGLVNFSKWYYDVQFAQKFGKVAINYEYRKLSESNRQLNLRFFAGTFLYNNTDLSSNYFSFALDRPTDYLFDYNYLGRSEDSGIFSQQIIIAEGGFKSRLETPFANQWMVTGNASTTIWKYIEGYGDIGLVKSKGDNPAFVYDSGIKLDLVTDYFELYFPIYSNLGWEIGQPNYDQKIRIKFTLDPGALLGLFRRKWY</sequence>
<dbReference type="Proteomes" id="UP000321578">
    <property type="component" value="Unassembled WGS sequence"/>
</dbReference>
<keyword evidence="1" id="KW-0732">Signal</keyword>
<keyword evidence="3" id="KW-1185">Reference proteome</keyword>
<proteinExistence type="predicted"/>
<gene>
    <name evidence="2" type="ORF">ESY86_10195</name>
</gene>
<dbReference type="OrthoDB" id="9813075at2"/>
<feature type="signal peptide" evidence="1">
    <location>
        <begin position="1"/>
        <end position="20"/>
    </location>
</feature>
<feature type="chain" id="PRO_5022949418" evidence="1">
    <location>
        <begin position="21"/>
        <end position="945"/>
    </location>
</feature>
<evidence type="ECO:0000313" key="2">
    <source>
        <dbReference type="EMBL" id="TXD89129.1"/>
    </source>
</evidence>
<dbReference type="RefSeq" id="WP_147086483.1">
    <property type="nucleotide sequence ID" value="NZ_VORM01000007.1"/>
</dbReference>
<evidence type="ECO:0000313" key="3">
    <source>
        <dbReference type="Proteomes" id="UP000321578"/>
    </source>
</evidence>
<dbReference type="InterPro" id="IPR027268">
    <property type="entry name" value="Peptidase_M4/M1_CTD_sf"/>
</dbReference>
<comment type="caution">
    <text evidence="2">The sequence shown here is derived from an EMBL/GenBank/DDBJ whole genome shotgun (WGS) entry which is preliminary data.</text>
</comment>
<evidence type="ECO:0000256" key="1">
    <source>
        <dbReference type="SAM" id="SignalP"/>
    </source>
</evidence>
<reference evidence="2 3" key="1">
    <citation type="submission" date="2019-08" db="EMBL/GenBank/DDBJ databases">
        <title>Genomes of Subsaximicrobium wynnwilliamsii strains.</title>
        <authorList>
            <person name="Bowman J.P."/>
        </authorList>
    </citation>
    <scope>NUCLEOTIDE SEQUENCE [LARGE SCALE GENOMIC DNA]</scope>
    <source>
        <strain evidence="2 3">2-80-2</strain>
    </source>
</reference>